<protein>
    <submittedName>
        <fullName evidence="1">Uncharacterized protein</fullName>
    </submittedName>
</protein>
<evidence type="ECO:0000313" key="2">
    <source>
        <dbReference type="Proteomes" id="UP000000702"/>
    </source>
</evidence>
<sequence>MAKITGVKDEKCNKYFEQPILQAFGREKPFYLMTAEHTIPYQWLLAPISSIRFSAVLKGGFGFYYDILSWIFRNSSVCCPEGVVRNPPGKGRLSVVRAAPEKTRTALKMSS</sequence>
<reference evidence="2" key="1">
    <citation type="submission" date="2011-07" db="EMBL/GenBank/DDBJ databases">
        <title>Divergent evolution of antigenic variation in African trypanosomes.</title>
        <authorList>
            <person name="Jackson A.P."/>
            <person name="Berry A."/>
            <person name="Allison H.C."/>
            <person name="Burton P."/>
            <person name="Anderson J."/>
            <person name="Aslett M."/>
            <person name="Brown R."/>
            <person name="Corton N."/>
            <person name="Harris D."/>
            <person name="Hauser H."/>
            <person name="Gamble J."/>
            <person name="Gilderthorp R."/>
            <person name="McQuillan J."/>
            <person name="Quail M.A."/>
            <person name="Sanders M."/>
            <person name="Van Tonder A."/>
            <person name="Ginger M.L."/>
            <person name="Donelson J.E."/>
            <person name="Field M.C."/>
            <person name="Barry J.D."/>
            <person name="Berriman M."/>
            <person name="Hertz-Fowler C."/>
        </authorList>
    </citation>
    <scope>NUCLEOTIDE SEQUENCE [LARGE SCALE GENOMIC DNA]</scope>
    <source>
        <strain evidence="2">IL3000</strain>
    </source>
</reference>
<comment type="caution">
    <text evidence="1">The sequence shown here is derived from an EMBL/GenBank/DDBJ whole genome shotgun (WGS) entry which is preliminary data.</text>
</comment>
<dbReference type="EMBL" id="CAEQ01000632">
    <property type="protein sequence ID" value="CCD12236.1"/>
    <property type="molecule type" value="Genomic_DNA"/>
</dbReference>
<organism evidence="1 2">
    <name type="scientific">Trypanosoma congolense (strain IL3000)</name>
    <dbReference type="NCBI Taxonomy" id="1068625"/>
    <lineage>
        <taxon>Eukaryota</taxon>
        <taxon>Discoba</taxon>
        <taxon>Euglenozoa</taxon>
        <taxon>Kinetoplastea</taxon>
        <taxon>Metakinetoplastina</taxon>
        <taxon>Trypanosomatida</taxon>
        <taxon>Trypanosomatidae</taxon>
        <taxon>Trypanosoma</taxon>
        <taxon>Nannomonas</taxon>
    </lineage>
</organism>
<keyword evidence="2" id="KW-1185">Reference proteome</keyword>
<dbReference type="AlphaFoldDB" id="F9W4Y9"/>
<name>F9W4Y9_TRYCI</name>
<reference evidence="1 2" key="2">
    <citation type="journal article" date="2012" name="Proc. Natl. Acad. Sci. U.S.A.">
        <title>Antigenic diversity is generated by distinct evolutionary mechanisms in African trypanosome species.</title>
        <authorList>
            <person name="Jackson A.P."/>
            <person name="Berry A."/>
            <person name="Aslett M."/>
            <person name="Allison H.C."/>
            <person name="Burton P."/>
            <person name="Vavrova-Anderson J."/>
            <person name="Brown R."/>
            <person name="Browne H."/>
            <person name="Corton N."/>
            <person name="Hauser H."/>
            <person name="Gamble J."/>
            <person name="Gilderthorp R."/>
            <person name="Marcello L."/>
            <person name="McQuillan J."/>
            <person name="Otto T.D."/>
            <person name="Quail M.A."/>
            <person name="Sanders M.J."/>
            <person name="van Tonder A."/>
            <person name="Ginger M.L."/>
            <person name="Field M.C."/>
            <person name="Barry J.D."/>
            <person name="Hertz-Fowler C."/>
            <person name="Berriman M."/>
        </authorList>
    </citation>
    <scope>NUCLEOTIDE SEQUENCE [LARGE SCALE GENOMIC DNA]</scope>
    <source>
        <strain evidence="1 2">IL3000</strain>
    </source>
</reference>
<dbReference type="Proteomes" id="UP000000702">
    <property type="component" value="Unassembled WGS sequence"/>
</dbReference>
<accession>F9W4Y9</accession>
<evidence type="ECO:0000313" key="1">
    <source>
        <dbReference type="EMBL" id="CCD12236.1"/>
    </source>
</evidence>
<gene>
    <name evidence="1" type="ORF">TCIL3000_0_31370</name>
</gene>
<proteinExistence type="predicted"/>